<dbReference type="Proteomes" id="UP001615550">
    <property type="component" value="Unassembled WGS sequence"/>
</dbReference>
<dbReference type="RefSeq" id="WP_400188804.1">
    <property type="nucleotide sequence ID" value="NZ_JBGORX010000011.1"/>
</dbReference>
<keyword evidence="1" id="KW-0472">Membrane</keyword>
<evidence type="ECO:0000313" key="3">
    <source>
        <dbReference type="Proteomes" id="UP001615550"/>
    </source>
</evidence>
<reference evidence="2 3" key="1">
    <citation type="submission" date="2024-08" db="EMBL/GenBank/DDBJ databases">
        <title>Draft Genome Sequence of Legionella lytica strain DSB2004, Isolated From a Fire Sprinkler System.</title>
        <authorList>
            <person name="Everhart A.D."/>
            <person name="Kidane D.T."/>
            <person name="Farone A.L."/>
            <person name="Farone M.B."/>
        </authorList>
    </citation>
    <scope>NUCLEOTIDE SEQUENCE [LARGE SCALE GENOMIC DNA]</scope>
    <source>
        <strain evidence="2 3">DSB2004</strain>
    </source>
</reference>
<comment type="caution">
    <text evidence="2">The sequence shown here is derived from an EMBL/GenBank/DDBJ whole genome shotgun (WGS) entry which is preliminary data.</text>
</comment>
<feature type="transmembrane region" description="Helical" evidence="1">
    <location>
        <begin position="6"/>
        <end position="30"/>
    </location>
</feature>
<protein>
    <submittedName>
        <fullName evidence="2">Uncharacterized protein</fullName>
    </submittedName>
</protein>
<name>A0ABW8DB88_9GAMM</name>
<evidence type="ECO:0000313" key="2">
    <source>
        <dbReference type="EMBL" id="MFJ1269992.1"/>
    </source>
</evidence>
<proteinExistence type="predicted"/>
<evidence type="ECO:0000256" key="1">
    <source>
        <dbReference type="SAM" id="Phobius"/>
    </source>
</evidence>
<keyword evidence="3" id="KW-1185">Reference proteome</keyword>
<organism evidence="2 3">
    <name type="scientific">Legionella lytica</name>
    <dbReference type="NCBI Taxonomy" id="96232"/>
    <lineage>
        <taxon>Bacteria</taxon>
        <taxon>Pseudomonadati</taxon>
        <taxon>Pseudomonadota</taxon>
        <taxon>Gammaproteobacteria</taxon>
        <taxon>Legionellales</taxon>
        <taxon>Legionellaceae</taxon>
        <taxon>Legionella</taxon>
    </lineage>
</organism>
<keyword evidence="1" id="KW-0812">Transmembrane</keyword>
<sequence length="55" mass="6468">MTDKAKSWISIAVIVSVFLGVTTYTLYSLVSSQKNQSHQMEEDEFFNEFFAWREK</sequence>
<keyword evidence="1" id="KW-1133">Transmembrane helix</keyword>
<gene>
    <name evidence="2" type="ORF">ACD661_15645</name>
</gene>
<dbReference type="EMBL" id="JBGORX010000011">
    <property type="protein sequence ID" value="MFJ1269992.1"/>
    <property type="molecule type" value="Genomic_DNA"/>
</dbReference>
<accession>A0ABW8DB88</accession>